<protein>
    <submittedName>
        <fullName evidence="1">Uncharacterized protein</fullName>
    </submittedName>
</protein>
<evidence type="ECO:0000313" key="2">
    <source>
        <dbReference type="Proteomes" id="UP001154282"/>
    </source>
</evidence>
<dbReference type="EMBL" id="CAMGYJ010000002">
    <property type="protein sequence ID" value="CAI0385808.1"/>
    <property type="molecule type" value="Genomic_DNA"/>
</dbReference>
<name>A0AAV0HMT3_9ROSI</name>
<reference evidence="1" key="1">
    <citation type="submission" date="2022-08" db="EMBL/GenBank/DDBJ databases">
        <authorList>
            <person name="Gutierrez-Valencia J."/>
        </authorList>
    </citation>
    <scope>NUCLEOTIDE SEQUENCE</scope>
</reference>
<organism evidence="1 2">
    <name type="scientific">Linum tenue</name>
    <dbReference type="NCBI Taxonomy" id="586396"/>
    <lineage>
        <taxon>Eukaryota</taxon>
        <taxon>Viridiplantae</taxon>
        <taxon>Streptophyta</taxon>
        <taxon>Embryophyta</taxon>
        <taxon>Tracheophyta</taxon>
        <taxon>Spermatophyta</taxon>
        <taxon>Magnoliopsida</taxon>
        <taxon>eudicotyledons</taxon>
        <taxon>Gunneridae</taxon>
        <taxon>Pentapetalae</taxon>
        <taxon>rosids</taxon>
        <taxon>fabids</taxon>
        <taxon>Malpighiales</taxon>
        <taxon>Linaceae</taxon>
        <taxon>Linum</taxon>
    </lineage>
</organism>
<gene>
    <name evidence="1" type="ORF">LITE_LOCUS4924</name>
</gene>
<comment type="caution">
    <text evidence="1">The sequence shown here is derived from an EMBL/GenBank/DDBJ whole genome shotgun (WGS) entry which is preliminary data.</text>
</comment>
<dbReference type="Proteomes" id="UP001154282">
    <property type="component" value="Unassembled WGS sequence"/>
</dbReference>
<sequence length="136" mass="15866">MILGLIALMGRNKVRKRRAQLSTYPGEEDKQGEDFDGCKHYSERCKQPPRFSTPFLEKLLSLLQGNFREVVHKWPLPVQAAKPAEQQCSQPGRQQLEYQFQYQHSLWHPSSDNQVCHLLEKKKEKNQTVQLFDAAE</sequence>
<accession>A0AAV0HMT3</accession>
<evidence type="ECO:0000313" key="1">
    <source>
        <dbReference type="EMBL" id="CAI0385808.1"/>
    </source>
</evidence>
<keyword evidence="2" id="KW-1185">Reference proteome</keyword>
<proteinExistence type="predicted"/>
<dbReference type="AlphaFoldDB" id="A0AAV0HMT3"/>